<dbReference type="RefSeq" id="WP_011812917.1">
    <property type="nucleotide sequence ID" value="NC_008789.1"/>
</dbReference>
<reference evidence="7 8" key="2">
    <citation type="journal article" date="2013" name="Stand. Genomic Sci.">
        <title>Complete genome sequence of Halorhodospira halophila SL1.</title>
        <authorList>
            <person name="Challacombe J.F."/>
            <person name="Majid S."/>
            <person name="Deole R."/>
            <person name="Brettin T.S."/>
            <person name="Bruce D."/>
            <person name="Delano S.F."/>
            <person name="Detter J.C."/>
            <person name="Gleasner C.D."/>
            <person name="Han C.S."/>
            <person name="Misra M."/>
            <person name="Reitenga K.G."/>
            <person name="Mikhailova N."/>
            <person name="Woyke T."/>
            <person name="Pitluck S."/>
            <person name="Nolan M."/>
            <person name="Land M.L."/>
            <person name="Saunders E."/>
            <person name="Tapia R."/>
            <person name="Lapidus A."/>
            <person name="Ivanova N."/>
            <person name="Hoff W.D."/>
        </authorList>
    </citation>
    <scope>NUCLEOTIDE SEQUENCE [LARGE SCALE GENOMIC DNA]</scope>
    <source>
        <strain evidence="8">DSM 244 / SL1</strain>
    </source>
</reference>
<dbReference type="HOGENOM" id="CLU_1352275_0_0_6"/>
<comment type="subcellular location">
    <subcellularLocation>
        <location evidence="1">Membrane</location>
        <topology evidence="1">Multi-pass membrane protein</topology>
    </subcellularLocation>
</comment>
<dbReference type="AlphaFoldDB" id="A1WT82"/>
<gene>
    <name evidence="7" type="ordered locus">Hhal_0100</name>
</gene>
<name>A1WT82_HALHL</name>
<feature type="transmembrane region" description="Helical" evidence="5">
    <location>
        <begin position="139"/>
        <end position="161"/>
    </location>
</feature>
<feature type="transmembrane region" description="Helical" evidence="5">
    <location>
        <begin position="46"/>
        <end position="65"/>
    </location>
</feature>
<accession>A1WT82</accession>
<keyword evidence="8" id="KW-1185">Reference proteome</keyword>
<evidence type="ECO:0000256" key="3">
    <source>
        <dbReference type="ARBA" id="ARBA00022989"/>
    </source>
</evidence>
<dbReference type="GO" id="GO:0016020">
    <property type="term" value="C:membrane"/>
    <property type="evidence" value="ECO:0007669"/>
    <property type="project" value="UniProtKB-SubCell"/>
</dbReference>
<dbReference type="OrthoDB" id="5782136at2"/>
<feature type="transmembrane region" description="Helical" evidence="5">
    <location>
        <begin position="111"/>
        <end position="133"/>
    </location>
</feature>
<protein>
    <recommendedName>
        <fullName evidence="6">Yip1 domain-containing protein</fullName>
    </recommendedName>
</protein>
<evidence type="ECO:0000256" key="2">
    <source>
        <dbReference type="ARBA" id="ARBA00022692"/>
    </source>
</evidence>
<evidence type="ECO:0000256" key="4">
    <source>
        <dbReference type="ARBA" id="ARBA00023136"/>
    </source>
</evidence>
<evidence type="ECO:0000256" key="5">
    <source>
        <dbReference type="SAM" id="Phobius"/>
    </source>
</evidence>
<keyword evidence="4 5" id="KW-0472">Membrane</keyword>
<feature type="transmembrane region" description="Helical" evidence="5">
    <location>
        <begin position="77"/>
        <end position="99"/>
    </location>
</feature>
<evidence type="ECO:0000313" key="8">
    <source>
        <dbReference type="Proteomes" id="UP000000647"/>
    </source>
</evidence>
<dbReference type="EMBL" id="CP000544">
    <property type="protein sequence ID" value="ABM60894.1"/>
    <property type="molecule type" value="Genomic_DNA"/>
</dbReference>
<reference evidence="8" key="1">
    <citation type="submission" date="2006-12" db="EMBL/GenBank/DDBJ databases">
        <title>Complete sequence of Halorhodospira halophila SL1.</title>
        <authorList>
            <consortium name="US DOE Joint Genome Institute"/>
            <person name="Copeland A."/>
            <person name="Lucas S."/>
            <person name="Lapidus A."/>
            <person name="Barry K."/>
            <person name="Detter J.C."/>
            <person name="Glavina del Rio T."/>
            <person name="Hammon N."/>
            <person name="Israni S."/>
            <person name="Dalin E."/>
            <person name="Tice H."/>
            <person name="Pitluck S."/>
            <person name="Saunders E."/>
            <person name="Brettin T."/>
            <person name="Bruce D."/>
            <person name="Han C."/>
            <person name="Tapia R."/>
            <person name="Schmutz J."/>
            <person name="Larimer F."/>
            <person name="Land M."/>
            <person name="Hauser L."/>
            <person name="Kyrpides N."/>
            <person name="Mikhailova N."/>
            <person name="Hoff W."/>
            <person name="Richardson P."/>
        </authorList>
    </citation>
    <scope>NUCLEOTIDE SEQUENCE [LARGE SCALE GENOMIC DNA]</scope>
    <source>
        <strain evidence="8">DSM 244 / SL1</strain>
    </source>
</reference>
<evidence type="ECO:0000256" key="1">
    <source>
        <dbReference type="ARBA" id="ARBA00004141"/>
    </source>
</evidence>
<evidence type="ECO:0000313" key="7">
    <source>
        <dbReference type="EMBL" id="ABM60894.1"/>
    </source>
</evidence>
<keyword evidence="3 5" id="KW-1133">Transmembrane helix</keyword>
<organism evidence="7 8">
    <name type="scientific">Halorhodospira halophila (strain DSM 244 / SL1)</name>
    <name type="common">Ectothiorhodospira halophila (strain DSM 244 / SL1)</name>
    <dbReference type="NCBI Taxonomy" id="349124"/>
    <lineage>
        <taxon>Bacteria</taxon>
        <taxon>Pseudomonadati</taxon>
        <taxon>Pseudomonadota</taxon>
        <taxon>Gammaproteobacteria</taxon>
        <taxon>Chromatiales</taxon>
        <taxon>Ectothiorhodospiraceae</taxon>
        <taxon>Halorhodospira</taxon>
    </lineage>
</organism>
<feature type="transmembrane region" description="Helical" evidence="5">
    <location>
        <begin position="168"/>
        <end position="189"/>
    </location>
</feature>
<dbReference type="KEGG" id="hha:Hhal_0100"/>
<dbReference type="InterPro" id="IPR006977">
    <property type="entry name" value="Yip1_dom"/>
</dbReference>
<dbReference type="Proteomes" id="UP000000647">
    <property type="component" value="Chromosome"/>
</dbReference>
<proteinExistence type="predicted"/>
<keyword evidence="2 5" id="KW-0812">Transmembrane</keyword>
<feature type="domain" description="Yip1" evidence="6">
    <location>
        <begin position="16"/>
        <end position="184"/>
    </location>
</feature>
<evidence type="ECO:0000259" key="6">
    <source>
        <dbReference type="Pfam" id="PF04893"/>
    </source>
</evidence>
<sequence length="207" mass="22428">MTRAPALPGRWRTVAYVFFRPRRILEDWQAADPDVPWILARLTVPLLLASVLGAGIAHALIPSGFPPETRPDPIGFGIYSALTQFVGVLALAAAAHYLCDLFQGYSDFRRPLTAVSVALIPAWVGNVVAALPWPVGPHLALLLILYNLGLLYAAFAIIVGVRRGNRLAHYLAALVVALLVTFAFGWQAMTLIPGATPEVRLGTTWLI</sequence>
<dbReference type="Pfam" id="PF04893">
    <property type="entry name" value="Yip1"/>
    <property type="match status" value="1"/>
</dbReference>